<sequence>MENKNKKIINRDGRCYRRQPVFSRTENSFSEKKVSVSFGFINIKVILIFLLAATGCVYLSFVNGSAVKGYQIKSIEKEISDLQKENERLKINEAELNSLQHIEEESKNLINMSESSQQLVYIEESGPVALK</sequence>
<evidence type="ECO:0000313" key="3">
    <source>
        <dbReference type="EMBL" id="TSC94844.1"/>
    </source>
</evidence>
<dbReference type="AlphaFoldDB" id="A0A554LPX8"/>
<evidence type="ECO:0008006" key="5">
    <source>
        <dbReference type="Google" id="ProtNLM"/>
    </source>
</evidence>
<feature type="transmembrane region" description="Helical" evidence="2">
    <location>
        <begin position="38"/>
        <end position="61"/>
    </location>
</feature>
<organism evidence="3 4">
    <name type="scientific">Candidatus Berkelbacteria bacterium Athens1014_28</name>
    <dbReference type="NCBI Taxonomy" id="2017145"/>
    <lineage>
        <taxon>Bacteria</taxon>
        <taxon>Candidatus Berkelbacteria</taxon>
    </lineage>
</organism>
<protein>
    <recommendedName>
        <fullName evidence="5">Cell division protein FtsL</fullName>
    </recommendedName>
</protein>
<feature type="coiled-coil region" evidence="1">
    <location>
        <begin position="72"/>
        <end position="102"/>
    </location>
</feature>
<proteinExistence type="predicted"/>
<gene>
    <name evidence="3" type="ORF">Athens101428_126</name>
</gene>
<dbReference type="EMBL" id="VMGN01000005">
    <property type="protein sequence ID" value="TSC94844.1"/>
    <property type="molecule type" value="Genomic_DNA"/>
</dbReference>
<evidence type="ECO:0000256" key="2">
    <source>
        <dbReference type="SAM" id="Phobius"/>
    </source>
</evidence>
<comment type="caution">
    <text evidence="3">The sequence shown here is derived from an EMBL/GenBank/DDBJ whole genome shotgun (WGS) entry which is preliminary data.</text>
</comment>
<keyword evidence="2" id="KW-0472">Membrane</keyword>
<dbReference type="Proteomes" id="UP000316495">
    <property type="component" value="Unassembled WGS sequence"/>
</dbReference>
<keyword evidence="1" id="KW-0175">Coiled coil</keyword>
<keyword evidence="2" id="KW-1133">Transmembrane helix</keyword>
<name>A0A554LPX8_9BACT</name>
<reference evidence="3 4" key="1">
    <citation type="submission" date="2017-07" db="EMBL/GenBank/DDBJ databases">
        <title>Mechanisms for carbon and nitrogen cycling indicate functional differentiation within the Candidate Phyla Radiation.</title>
        <authorList>
            <person name="Danczak R.E."/>
            <person name="Johnston M.D."/>
            <person name="Kenah C."/>
            <person name="Slattery M."/>
            <person name="Wrighton K.C."/>
            <person name="Wilkins M.J."/>
        </authorList>
    </citation>
    <scope>NUCLEOTIDE SEQUENCE [LARGE SCALE GENOMIC DNA]</scope>
    <source>
        <strain evidence="3">Athens1014_28</strain>
    </source>
</reference>
<evidence type="ECO:0000256" key="1">
    <source>
        <dbReference type="SAM" id="Coils"/>
    </source>
</evidence>
<accession>A0A554LPX8</accession>
<keyword evidence="2" id="KW-0812">Transmembrane</keyword>
<evidence type="ECO:0000313" key="4">
    <source>
        <dbReference type="Proteomes" id="UP000316495"/>
    </source>
</evidence>